<dbReference type="FunCoup" id="A0A1Y2AZI5">
    <property type="interactions" value="137"/>
</dbReference>
<dbReference type="EC" id="1.4.3.5" evidence="4"/>
<keyword evidence="12" id="KW-1185">Reference proteome</keyword>
<dbReference type="InParanoid" id="A0A1Y2AZI5"/>
<dbReference type="SUPFAM" id="SSF50475">
    <property type="entry name" value="FMN-binding split barrel"/>
    <property type="match status" value="1"/>
</dbReference>
<evidence type="ECO:0000256" key="5">
    <source>
        <dbReference type="ARBA" id="ARBA00022630"/>
    </source>
</evidence>
<dbReference type="InterPro" id="IPR019576">
    <property type="entry name" value="Pyridoxamine_oxidase_dimer_C"/>
</dbReference>
<dbReference type="GO" id="GO:0008615">
    <property type="term" value="P:pyridoxine biosynthetic process"/>
    <property type="evidence" value="ECO:0007669"/>
    <property type="project" value="InterPro"/>
</dbReference>
<feature type="domain" description="Pyridoxine 5'-phosphate oxidase dimerisation C-terminal" evidence="10">
    <location>
        <begin position="266"/>
        <end position="308"/>
    </location>
</feature>
<protein>
    <recommendedName>
        <fullName evidence="4">pyridoxal 5'-phosphate synthase</fullName>
        <ecNumber evidence="4">1.4.3.5</ecNumber>
    </recommendedName>
</protein>
<proteinExistence type="inferred from homology"/>
<dbReference type="PANTHER" id="PTHR10851">
    <property type="entry name" value="PYRIDOXINE-5-PHOSPHATE OXIDASE"/>
    <property type="match status" value="1"/>
</dbReference>
<comment type="caution">
    <text evidence="11">The sequence shown here is derived from an EMBL/GenBank/DDBJ whole genome shotgun (WGS) entry which is preliminary data.</text>
</comment>
<comment type="pathway">
    <text evidence="3">Cofactor metabolism; pyridoxal 5'-phosphate salvage; pyridoxal 5'-phosphate from pyridoxine 5'-phosphate: step 1/1.</text>
</comment>
<evidence type="ECO:0000259" key="10">
    <source>
        <dbReference type="Pfam" id="PF10590"/>
    </source>
</evidence>
<dbReference type="Proteomes" id="UP000193986">
    <property type="component" value="Unassembled WGS sequence"/>
</dbReference>
<dbReference type="HAMAP" id="MF_01629">
    <property type="entry name" value="PdxH"/>
    <property type="match status" value="1"/>
</dbReference>
<reference evidence="11 12" key="1">
    <citation type="submission" date="2016-07" db="EMBL/GenBank/DDBJ databases">
        <title>Pervasive Adenine N6-methylation of Active Genes in Fungi.</title>
        <authorList>
            <consortium name="DOE Joint Genome Institute"/>
            <person name="Mondo S.J."/>
            <person name="Dannebaum R.O."/>
            <person name="Kuo R.C."/>
            <person name="Labutti K."/>
            <person name="Haridas S."/>
            <person name="Kuo A."/>
            <person name="Salamov A."/>
            <person name="Ahrendt S.R."/>
            <person name="Lipzen A."/>
            <person name="Sullivan W."/>
            <person name="Andreopoulos W.B."/>
            <person name="Clum A."/>
            <person name="Lindquist E."/>
            <person name="Daum C."/>
            <person name="Ramamoorthy G.K."/>
            <person name="Gryganskyi A."/>
            <person name="Culley D."/>
            <person name="Magnuson J.K."/>
            <person name="James T.Y."/>
            <person name="O'Malley M.A."/>
            <person name="Stajich J.E."/>
            <person name="Spatafora J.W."/>
            <person name="Visel A."/>
            <person name="Grigoriev I.V."/>
        </authorList>
    </citation>
    <scope>NUCLEOTIDE SEQUENCE [LARGE SCALE GENOMIC DNA]</scope>
    <source>
        <strain evidence="11 12">68-887.2</strain>
    </source>
</reference>
<evidence type="ECO:0000256" key="7">
    <source>
        <dbReference type="ARBA" id="ARBA00023002"/>
    </source>
</evidence>
<dbReference type="Pfam" id="PF10590">
    <property type="entry name" value="PNP_phzG_C"/>
    <property type="match status" value="1"/>
</dbReference>
<evidence type="ECO:0000256" key="1">
    <source>
        <dbReference type="ARBA" id="ARBA00001917"/>
    </source>
</evidence>
<dbReference type="GO" id="GO:0010181">
    <property type="term" value="F:FMN binding"/>
    <property type="evidence" value="ECO:0007669"/>
    <property type="project" value="InterPro"/>
</dbReference>
<evidence type="ECO:0000256" key="2">
    <source>
        <dbReference type="ARBA" id="ARBA00004738"/>
    </source>
</evidence>
<evidence type="ECO:0000256" key="3">
    <source>
        <dbReference type="ARBA" id="ARBA00005037"/>
    </source>
</evidence>
<evidence type="ECO:0000256" key="6">
    <source>
        <dbReference type="ARBA" id="ARBA00022643"/>
    </source>
</evidence>
<keyword evidence="6" id="KW-0288">FMN</keyword>
<comment type="pathway">
    <text evidence="2">Cofactor metabolism; pyridoxal 5'-phosphate salvage; pyridoxal 5'-phosphate from pyridoxamine 5'-phosphate: step 1/1.</text>
</comment>
<dbReference type="OrthoDB" id="303614at2759"/>
<dbReference type="NCBIfam" id="NF004231">
    <property type="entry name" value="PRK05679.1"/>
    <property type="match status" value="1"/>
</dbReference>
<dbReference type="EMBL" id="MCFC01000037">
    <property type="protein sequence ID" value="ORY27647.1"/>
    <property type="molecule type" value="Genomic_DNA"/>
</dbReference>
<feature type="region of interest" description="Disordered" evidence="8">
    <location>
        <begin position="37"/>
        <end position="66"/>
    </location>
</feature>
<keyword evidence="5" id="KW-0285">Flavoprotein</keyword>
<evidence type="ECO:0000313" key="12">
    <source>
        <dbReference type="Proteomes" id="UP000193986"/>
    </source>
</evidence>
<sequence>MPFQSFKRSFTLSRTYTHLFPFPRNLLVIRMSSTNLTSLPPSSPSTKATDSVDPTPTSSSAPTKVKLTSHNQYSTPRLLRDQLHPDPLIQFNAWFTLALNGDESTHTPKVHEPEAMALSTVTLTSTSTSTQSKVSIPIPSTRIVLLKATDSQGFLFYTNYTSRKSQELLENPYASLCFYWRETSRQVRVVGRVEKVDRSDSEAYFNSRPVGSRLGAWASPQSTVVQDGEVQQRVEDVKKRFIPDTNLQQGGGQVQGEIEIECPEFWGGWRVIPFEVEFWSGQPSRLHDRFRYTRSDEASEWIIDRLAP</sequence>
<dbReference type="Gene3D" id="2.30.110.10">
    <property type="entry name" value="Electron Transport, Fmn-binding Protein, Chain A"/>
    <property type="match status" value="1"/>
</dbReference>
<accession>A0A1Y2AZI5</accession>
<dbReference type="InterPro" id="IPR011576">
    <property type="entry name" value="Pyridox_Oxase_N"/>
</dbReference>
<dbReference type="UniPathway" id="UPA01068">
    <property type="reaction ID" value="UER00304"/>
</dbReference>
<evidence type="ECO:0000256" key="8">
    <source>
        <dbReference type="SAM" id="MobiDB-lite"/>
    </source>
</evidence>
<dbReference type="InterPro" id="IPR012349">
    <property type="entry name" value="Split_barrel_FMN-bd"/>
</dbReference>
<dbReference type="NCBIfam" id="TIGR00558">
    <property type="entry name" value="pdxH"/>
    <property type="match status" value="1"/>
</dbReference>
<name>A0A1Y2AZI5_9TREE</name>
<feature type="domain" description="Pyridoxamine 5'-phosphate oxidase N-terminal" evidence="9">
    <location>
        <begin position="111"/>
        <end position="228"/>
    </location>
</feature>
<comment type="cofactor">
    <cofactor evidence="1">
        <name>FMN</name>
        <dbReference type="ChEBI" id="CHEBI:58210"/>
    </cofactor>
</comment>
<organism evidence="11 12">
    <name type="scientific">Naematelia encephala</name>
    <dbReference type="NCBI Taxonomy" id="71784"/>
    <lineage>
        <taxon>Eukaryota</taxon>
        <taxon>Fungi</taxon>
        <taxon>Dikarya</taxon>
        <taxon>Basidiomycota</taxon>
        <taxon>Agaricomycotina</taxon>
        <taxon>Tremellomycetes</taxon>
        <taxon>Tremellales</taxon>
        <taxon>Naemateliaceae</taxon>
        <taxon>Naematelia</taxon>
    </lineage>
</organism>
<evidence type="ECO:0000313" key="11">
    <source>
        <dbReference type="EMBL" id="ORY27647.1"/>
    </source>
</evidence>
<evidence type="ECO:0000256" key="4">
    <source>
        <dbReference type="ARBA" id="ARBA00012801"/>
    </source>
</evidence>
<dbReference type="InterPro" id="IPR000659">
    <property type="entry name" value="Pyridox_Oxase"/>
</dbReference>
<dbReference type="STRING" id="71784.A0A1Y2AZI5"/>
<dbReference type="GO" id="GO:0004733">
    <property type="term" value="F:pyridoxamine phosphate oxidase activity"/>
    <property type="evidence" value="ECO:0007669"/>
    <property type="project" value="UniProtKB-EC"/>
</dbReference>
<gene>
    <name evidence="11" type="ORF">BCR39DRAFT_537602</name>
</gene>
<dbReference type="Pfam" id="PF01243">
    <property type="entry name" value="PNPOx_N"/>
    <property type="match status" value="1"/>
</dbReference>
<dbReference type="AlphaFoldDB" id="A0A1Y2AZI5"/>
<keyword evidence="7" id="KW-0560">Oxidoreductase</keyword>
<dbReference type="PANTHER" id="PTHR10851:SF0">
    <property type="entry name" value="PYRIDOXINE-5'-PHOSPHATE OXIDASE"/>
    <property type="match status" value="1"/>
</dbReference>
<evidence type="ECO:0000259" key="9">
    <source>
        <dbReference type="Pfam" id="PF01243"/>
    </source>
</evidence>